<accession>A0A2N9FXB4</accession>
<reference evidence="1" key="1">
    <citation type="submission" date="2018-02" db="EMBL/GenBank/DDBJ databases">
        <authorList>
            <person name="Cohen D.B."/>
            <person name="Kent A.D."/>
        </authorList>
    </citation>
    <scope>NUCLEOTIDE SEQUENCE</scope>
</reference>
<dbReference type="AlphaFoldDB" id="A0A2N9FXB4"/>
<organism evidence="1">
    <name type="scientific">Fagus sylvatica</name>
    <name type="common">Beechnut</name>
    <dbReference type="NCBI Taxonomy" id="28930"/>
    <lineage>
        <taxon>Eukaryota</taxon>
        <taxon>Viridiplantae</taxon>
        <taxon>Streptophyta</taxon>
        <taxon>Embryophyta</taxon>
        <taxon>Tracheophyta</taxon>
        <taxon>Spermatophyta</taxon>
        <taxon>Magnoliopsida</taxon>
        <taxon>eudicotyledons</taxon>
        <taxon>Gunneridae</taxon>
        <taxon>Pentapetalae</taxon>
        <taxon>rosids</taxon>
        <taxon>fabids</taxon>
        <taxon>Fagales</taxon>
        <taxon>Fagaceae</taxon>
        <taxon>Fagus</taxon>
    </lineage>
</organism>
<dbReference type="EMBL" id="OIVN01001224">
    <property type="protein sequence ID" value="SPC91424.1"/>
    <property type="molecule type" value="Genomic_DNA"/>
</dbReference>
<dbReference type="PANTHER" id="PTHR35121:SF2">
    <property type="entry name" value="SWIM-TYPE DOMAIN-CONTAINING PROTEIN"/>
    <property type="match status" value="1"/>
</dbReference>
<proteinExistence type="predicted"/>
<protein>
    <submittedName>
        <fullName evidence="1">Uncharacterized protein</fullName>
    </submittedName>
</protein>
<name>A0A2N9FXB4_FAGSY</name>
<dbReference type="PANTHER" id="PTHR35121">
    <property type="entry name" value="HOMEODOMAIN PROTEIN 8, PUTATIVE-RELATED"/>
    <property type="match status" value="1"/>
</dbReference>
<gene>
    <name evidence="1" type="ORF">FSB_LOCUS19306</name>
</gene>
<evidence type="ECO:0000313" key="1">
    <source>
        <dbReference type="EMBL" id="SPC91424.1"/>
    </source>
</evidence>
<sequence>MSTGGAEGLFRCVYEGCICSDTGIERRPYHRNCGCALHKSGKECSHALPKCKNVSYPIRRAWSEGSLVLAASNYSSPSSSPAMVGAGKNQLGLCDEEEEYVSFKI</sequence>